<evidence type="ECO:0000313" key="2">
    <source>
        <dbReference type="EMBL" id="CAD9946182.1"/>
    </source>
</evidence>
<dbReference type="CDD" id="cd19094">
    <property type="entry name" value="AKR_Tas-like"/>
    <property type="match status" value="1"/>
</dbReference>
<evidence type="ECO:0000259" key="1">
    <source>
        <dbReference type="Pfam" id="PF00248"/>
    </source>
</evidence>
<name>A0A7S2VCG3_9STRA</name>
<dbReference type="PANTHER" id="PTHR43364">
    <property type="entry name" value="NADH-SPECIFIC METHYLGLYOXAL REDUCTASE-RELATED"/>
    <property type="match status" value="1"/>
</dbReference>
<reference evidence="2" key="1">
    <citation type="submission" date="2021-01" db="EMBL/GenBank/DDBJ databases">
        <authorList>
            <person name="Corre E."/>
            <person name="Pelletier E."/>
            <person name="Niang G."/>
            <person name="Scheremetjew M."/>
            <person name="Finn R."/>
            <person name="Kale V."/>
            <person name="Holt S."/>
            <person name="Cochrane G."/>
            <person name="Meng A."/>
            <person name="Brown T."/>
            <person name="Cohen L."/>
        </authorList>
    </citation>
    <scope>NUCLEOTIDE SEQUENCE</scope>
    <source>
        <strain evidence="2">CCMP125</strain>
    </source>
</reference>
<dbReference type="PRINTS" id="PR00069">
    <property type="entry name" value="ALDKETRDTASE"/>
</dbReference>
<gene>
    <name evidence="2" type="ORF">APAL1065_LOCUS3186</name>
</gene>
<dbReference type="PANTHER" id="PTHR43364:SF17">
    <property type="entry name" value="ALDO KETO REDUCTASE"/>
    <property type="match status" value="1"/>
</dbReference>
<dbReference type="GO" id="GO:0016491">
    <property type="term" value="F:oxidoreductase activity"/>
    <property type="evidence" value="ECO:0007669"/>
    <property type="project" value="InterPro"/>
</dbReference>
<dbReference type="EMBL" id="HBHT01004747">
    <property type="protein sequence ID" value="CAD9946182.1"/>
    <property type="molecule type" value="Transcribed_RNA"/>
</dbReference>
<accession>A0A7S2VCG3</accession>
<dbReference type="AlphaFoldDB" id="A0A7S2VCG3"/>
<sequence>MLRSMKGTTKKALVSAIFLTSTSHNAVRALSSVASNMAGARALGGTDLVVSEACLGTMTFGVQNNREDAFEQMDYARSKGVNFIDTAELYPVPLTAPEWKAGATEDIVGKYLKHIGSSERDGLVVATKISGYFSNSPVAAARYETLGRSMEGQESIDGRLDAVSVKMACDASLKRLQTDRIDLYQVHWPDRYIPVFGQTFFDQSKKRDDAIAIEETASALRDLIEEGKIRYIGLSNETPLGVCQWVQACEKLGIRDKLASIQNSYSLVDRRFDGDLAEVCDAYDIGLLPWSVLAGGLLSGKYRPGHQSAGDNSRFVKYPEYMRRWSPATASPETLSAVDEYAQIALKAGMSPAELAIAFCRTRPFISKNGSTIVGATTLEQLKQNLEPFDIDNSSNDILDEDIIERINAVHMKCRDPSCSL</sequence>
<dbReference type="InterPro" id="IPR036812">
    <property type="entry name" value="NAD(P)_OxRdtase_dom_sf"/>
</dbReference>
<dbReference type="InterPro" id="IPR023210">
    <property type="entry name" value="NADP_OxRdtase_dom"/>
</dbReference>
<dbReference type="InterPro" id="IPR050523">
    <property type="entry name" value="AKR_Detox_Biosynth"/>
</dbReference>
<protein>
    <recommendedName>
        <fullName evidence="1">NADP-dependent oxidoreductase domain-containing protein</fullName>
    </recommendedName>
</protein>
<feature type="domain" description="NADP-dependent oxidoreductase" evidence="1">
    <location>
        <begin position="54"/>
        <end position="395"/>
    </location>
</feature>
<dbReference type="SUPFAM" id="SSF51430">
    <property type="entry name" value="NAD(P)-linked oxidoreductase"/>
    <property type="match status" value="1"/>
</dbReference>
<dbReference type="Pfam" id="PF00248">
    <property type="entry name" value="Aldo_ket_red"/>
    <property type="match status" value="1"/>
</dbReference>
<organism evidence="2">
    <name type="scientific">Entomoneis paludosa</name>
    <dbReference type="NCBI Taxonomy" id="265537"/>
    <lineage>
        <taxon>Eukaryota</taxon>
        <taxon>Sar</taxon>
        <taxon>Stramenopiles</taxon>
        <taxon>Ochrophyta</taxon>
        <taxon>Bacillariophyta</taxon>
        <taxon>Bacillariophyceae</taxon>
        <taxon>Bacillariophycidae</taxon>
        <taxon>Entomoneidaceae</taxon>
        <taxon>Entomoneis</taxon>
    </lineage>
</organism>
<dbReference type="InterPro" id="IPR020471">
    <property type="entry name" value="AKR"/>
</dbReference>
<dbReference type="Gene3D" id="3.20.20.100">
    <property type="entry name" value="NADP-dependent oxidoreductase domain"/>
    <property type="match status" value="1"/>
</dbReference>
<proteinExistence type="predicted"/>